<comment type="caution">
    <text evidence="2">The sequence shown here is derived from an EMBL/GenBank/DDBJ whole genome shotgun (WGS) entry which is preliminary data.</text>
</comment>
<accession>A0A9D3MD65</accession>
<gene>
    <name evidence="2" type="ORF">ANANG_G00119130</name>
</gene>
<feature type="non-terminal residue" evidence="2">
    <location>
        <position position="1"/>
    </location>
</feature>
<evidence type="ECO:0000313" key="3">
    <source>
        <dbReference type="Proteomes" id="UP001044222"/>
    </source>
</evidence>
<sequence>LNPTHCTFDTNKKCTTQKKFIVCTFRLTRNYGIFCLDCRKKKKKTGDVTASEPLEKKARIEEPDQTQVQDATNETDSASTQNFTGWTLSKLLEHVEDPLHMKNLVTSLEQRLEDGEMEQLESKLQSCALKNTVFLTMKPLGNMDQWGTDKIFKIQKP</sequence>
<reference evidence="2" key="1">
    <citation type="submission" date="2021-01" db="EMBL/GenBank/DDBJ databases">
        <title>A chromosome-scale assembly of European eel, Anguilla anguilla.</title>
        <authorList>
            <person name="Henkel C."/>
            <person name="Jong-Raadsen S.A."/>
            <person name="Dufour S."/>
            <person name="Weltzien F.-A."/>
            <person name="Palstra A.P."/>
            <person name="Pelster B."/>
            <person name="Spaink H.P."/>
            <person name="Van Den Thillart G.E."/>
            <person name="Jansen H."/>
            <person name="Zahm M."/>
            <person name="Klopp C."/>
            <person name="Cedric C."/>
            <person name="Louis A."/>
            <person name="Berthelot C."/>
            <person name="Parey E."/>
            <person name="Roest Crollius H."/>
            <person name="Montfort J."/>
            <person name="Robinson-Rechavi M."/>
            <person name="Bucao C."/>
            <person name="Bouchez O."/>
            <person name="Gislard M."/>
            <person name="Lluch J."/>
            <person name="Milhes M."/>
            <person name="Lampietro C."/>
            <person name="Lopez Roques C."/>
            <person name="Donnadieu C."/>
            <person name="Braasch I."/>
            <person name="Desvignes T."/>
            <person name="Postlethwait J."/>
            <person name="Bobe J."/>
            <person name="Guiguen Y."/>
            <person name="Dirks R."/>
        </authorList>
    </citation>
    <scope>NUCLEOTIDE SEQUENCE</scope>
    <source>
        <strain evidence="2">Tag_6206</strain>
        <tissue evidence="2">Liver</tissue>
    </source>
</reference>
<evidence type="ECO:0000313" key="2">
    <source>
        <dbReference type="EMBL" id="KAG5846829.1"/>
    </source>
</evidence>
<dbReference type="Proteomes" id="UP001044222">
    <property type="component" value="Chromosome 6"/>
</dbReference>
<feature type="compositionally biased region" description="Polar residues" evidence="1">
    <location>
        <begin position="65"/>
        <end position="81"/>
    </location>
</feature>
<dbReference type="AlphaFoldDB" id="A0A9D3MD65"/>
<feature type="non-terminal residue" evidence="2">
    <location>
        <position position="157"/>
    </location>
</feature>
<name>A0A9D3MD65_ANGAN</name>
<organism evidence="2 3">
    <name type="scientific">Anguilla anguilla</name>
    <name type="common">European freshwater eel</name>
    <name type="synonym">Muraena anguilla</name>
    <dbReference type="NCBI Taxonomy" id="7936"/>
    <lineage>
        <taxon>Eukaryota</taxon>
        <taxon>Metazoa</taxon>
        <taxon>Chordata</taxon>
        <taxon>Craniata</taxon>
        <taxon>Vertebrata</taxon>
        <taxon>Euteleostomi</taxon>
        <taxon>Actinopterygii</taxon>
        <taxon>Neopterygii</taxon>
        <taxon>Teleostei</taxon>
        <taxon>Anguilliformes</taxon>
        <taxon>Anguillidae</taxon>
        <taxon>Anguilla</taxon>
    </lineage>
</organism>
<protein>
    <submittedName>
        <fullName evidence="2">Uncharacterized protein</fullName>
    </submittedName>
</protein>
<keyword evidence="3" id="KW-1185">Reference proteome</keyword>
<evidence type="ECO:0000256" key="1">
    <source>
        <dbReference type="SAM" id="MobiDB-lite"/>
    </source>
</evidence>
<feature type="compositionally biased region" description="Basic and acidic residues" evidence="1">
    <location>
        <begin position="53"/>
        <end position="62"/>
    </location>
</feature>
<feature type="region of interest" description="Disordered" evidence="1">
    <location>
        <begin position="47"/>
        <end position="81"/>
    </location>
</feature>
<proteinExistence type="predicted"/>
<dbReference type="EMBL" id="JAFIRN010000006">
    <property type="protein sequence ID" value="KAG5846829.1"/>
    <property type="molecule type" value="Genomic_DNA"/>
</dbReference>